<evidence type="ECO:0000259" key="2">
    <source>
        <dbReference type="Pfam" id="PF13614"/>
    </source>
</evidence>
<comment type="caution">
    <text evidence="3">The sequence shown here is derived from an EMBL/GenBank/DDBJ whole genome shotgun (WGS) entry which is preliminary data.</text>
</comment>
<dbReference type="InterPro" id="IPR025669">
    <property type="entry name" value="AAA_dom"/>
</dbReference>
<dbReference type="Proteomes" id="UP000781958">
    <property type="component" value="Unassembled WGS sequence"/>
</dbReference>
<evidence type="ECO:0000256" key="1">
    <source>
        <dbReference type="SAM" id="MobiDB-lite"/>
    </source>
</evidence>
<dbReference type="PANTHER" id="PTHR13696">
    <property type="entry name" value="P-LOOP CONTAINING NUCLEOSIDE TRIPHOSPHATE HYDROLASE"/>
    <property type="match status" value="1"/>
</dbReference>
<accession>A0ABS4SR19</accession>
<protein>
    <submittedName>
        <fullName evidence="3">Chromosome partitioning protein</fullName>
    </submittedName>
</protein>
<dbReference type="CDD" id="cd02042">
    <property type="entry name" value="ParAB_family"/>
    <property type="match status" value="1"/>
</dbReference>
<keyword evidence="4" id="KW-1185">Reference proteome</keyword>
<dbReference type="EMBL" id="JAGINP010000019">
    <property type="protein sequence ID" value="MBP2295016.1"/>
    <property type="molecule type" value="Genomic_DNA"/>
</dbReference>
<dbReference type="SUPFAM" id="SSF52540">
    <property type="entry name" value="P-loop containing nucleoside triphosphate hydrolases"/>
    <property type="match status" value="1"/>
</dbReference>
<dbReference type="Pfam" id="PF13614">
    <property type="entry name" value="AAA_31"/>
    <property type="match status" value="1"/>
</dbReference>
<evidence type="ECO:0000313" key="4">
    <source>
        <dbReference type="Proteomes" id="UP000781958"/>
    </source>
</evidence>
<feature type="domain" description="AAA" evidence="2">
    <location>
        <begin position="72"/>
        <end position="249"/>
    </location>
</feature>
<sequence length="349" mass="37276">MGQQDMADWLNGQLSRRYDRNRVSRWENGSERVPQIVAQLISVSDKMAAAPKGLPAVAARGGASGPARTATKLSIANQKGGVGKTTTAVNLAFLLAKSGMRVLLVDADAQANATMHLGVDAYALDREGATLYHVLLKDRPIEQTIVPVCGGLFDLLPSSLTLSQADGEMAGDPNSNLALREKLGDVESSYDAIVMDCPPNLGQVTINALNCSDYVLVPVQTEPMAALGVPMLIDNTLTKVRRRVNPGVEVLGILPTMFAERHSMDRMTLAQLHELYGAKTRIFSPVPATTQYPQGSAAGRPTLEAIPTAPGAQSYQEVADALIALRDRRNEDAPDTAKDTAQGEAIHVQ</sequence>
<organism evidence="3 4">
    <name type="scientific">Azospirillum rugosum</name>
    <dbReference type="NCBI Taxonomy" id="416170"/>
    <lineage>
        <taxon>Bacteria</taxon>
        <taxon>Pseudomonadati</taxon>
        <taxon>Pseudomonadota</taxon>
        <taxon>Alphaproteobacteria</taxon>
        <taxon>Rhodospirillales</taxon>
        <taxon>Azospirillaceae</taxon>
        <taxon>Azospirillum</taxon>
    </lineage>
</organism>
<evidence type="ECO:0000313" key="3">
    <source>
        <dbReference type="EMBL" id="MBP2295016.1"/>
    </source>
</evidence>
<dbReference type="PANTHER" id="PTHR13696:SF52">
    <property type="entry name" value="PARA FAMILY PROTEIN CT_582"/>
    <property type="match status" value="1"/>
</dbReference>
<dbReference type="InterPro" id="IPR027417">
    <property type="entry name" value="P-loop_NTPase"/>
</dbReference>
<reference evidence="3 4" key="1">
    <citation type="submission" date="2021-03" db="EMBL/GenBank/DDBJ databases">
        <title>Genomic Encyclopedia of Type Strains, Phase III (KMG-III): the genomes of soil and plant-associated and newly described type strains.</title>
        <authorList>
            <person name="Whitman W."/>
        </authorList>
    </citation>
    <scope>NUCLEOTIDE SEQUENCE [LARGE SCALE GENOMIC DNA]</scope>
    <source>
        <strain evidence="3 4">IMMIB AFH-6</strain>
    </source>
</reference>
<dbReference type="Gene3D" id="3.40.50.300">
    <property type="entry name" value="P-loop containing nucleotide triphosphate hydrolases"/>
    <property type="match status" value="1"/>
</dbReference>
<feature type="region of interest" description="Disordered" evidence="1">
    <location>
        <begin position="330"/>
        <end position="349"/>
    </location>
</feature>
<name>A0ABS4SR19_9PROT</name>
<proteinExistence type="predicted"/>
<gene>
    <name evidence="3" type="ORF">J2851_004819</name>
</gene>
<dbReference type="InterPro" id="IPR050678">
    <property type="entry name" value="DNA_Partitioning_ATPase"/>
</dbReference>
<dbReference type="RefSeq" id="WP_209769390.1">
    <property type="nucleotide sequence ID" value="NZ_JAGINP010000019.1"/>
</dbReference>